<dbReference type="Pfam" id="PF00589">
    <property type="entry name" value="Phage_integrase"/>
    <property type="match status" value="1"/>
</dbReference>
<dbReference type="GO" id="GO:0006310">
    <property type="term" value="P:DNA recombination"/>
    <property type="evidence" value="ECO:0007669"/>
    <property type="project" value="UniProtKB-KW"/>
</dbReference>
<dbReference type="PANTHER" id="PTHR30349">
    <property type="entry name" value="PHAGE INTEGRASE-RELATED"/>
    <property type="match status" value="1"/>
</dbReference>
<keyword evidence="2" id="KW-0229">DNA integration</keyword>
<keyword evidence="9" id="KW-1185">Reference proteome</keyword>
<sequence length="318" mass="35254">MSSDGVTLLSNDISVGLTMPKVSSLNAAQAYLLSLNSENSRSTMRSNLNKIAHLLGSFNLNNCPWDQINRDYVLGVIEALKSEKLESATINTYIAAIKGVAQELWLSKKITTENYQLIKHIKQMKGSRLAKGRALSSNEIQLLFSSCNDQTIKGIRDSAILGVLLGCGLRRSEIVDCCIGSFNAEEGSLRVLGKGNKERMCYLPQQSLTLLALWLTTVSGNNERALFTRIRRFDAVTDDKLTSQAILHILNERRKQAGVNAFSPHDCRRTFASMLLDNGEDISTVKDAMGHASIITTQKYDKRGFERLKKASDNLSFM</sequence>
<dbReference type="InterPro" id="IPR050090">
    <property type="entry name" value="Tyrosine_recombinase_XerCD"/>
</dbReference>
<evidence type="ECO:0000259" key="6">
    <source>
        <dbReference type="PROSITE" id="PS51898"/>
    </source>
</evidence>
<dbReference type="Gene3D" id="1.10.150.130">
    <property type="match status" value="1"/>
</dbReference>
<dbReference type="KEGG" id="awd:AWOD_II_0597"/>
<organism evidence="8 9">
    <name type="scientific">Aliivibrio wodanis</name>
    <dbReference type="NCBI Taxonomy" id="80852"/>
    <lineage>
        <taxon>Bacteria</taxon>
        <taxon>Pseudomonadati</taxon>
        <taxon>Pseudomonadota</taxon>
        <taxon>Gammaproteobacteria</taxon>
        <taxon>Vibrionales</taxon>
        <taxon>Vibrionaceae</taxon>
        <taxon>Aliivibrio</taxon>
    </lineage>
</organism>
<evidence type="ECO:0000256" key="2">
    <source>
        <dbReference type="ARBA" id="ARBA00022908"/>
    </source>
</evidence>
<dbReference type="PROSITE" id="PS51898">
    <property type="entry name" value="TYR_RECOMBINASE"/>
    <property type="match status" value="1"/>
</dbReference>
<feature type="domain" description="Core-binding (CB)" evidence="7">
    <location>
        <begin position="22"/>
        <end position="105"/>
    </location>
</feature>
<dbReference type="InterPro" id="IPR004107">
    <property type="entry name" value="Integrase_SAM-like_N"/>
</dbReference>
<evidence type="ECO:0000259" key="7">
    <source>
        <dbReference type="PROSITE" id="PS51900"/>
    </source>
</evidence>
<dbReference type="EMBL" id="LN554847">
    <property type="protein sequence ID" value="CED57237.1"/>
    <property type="molecule type" value="Genomic_DNA"/>
</dbReference>
<proteinExistence type="inferred from homology"/>
<dbReference type="PROSITE" id="PS51900">
    <property type="entry name" value="CB"/>
    <property type="match status" value="1"/>
</dbReference>
<dbReference type="PANTHER" id="PTHR30349:SF41">
    <property type="entry name" value="INTEGRASE_RECOMBINASE PROTEIN MJ0367-RELATED"/>
    <property type="match status" value="1"/>
</dbReference>
<dbReference type="InterPro" id="IPR002104">
    <property type="entry name" value="Integrase_catalytic"/>
</dbReference>
<evidence type="ECO:0000256" key="4">
    <source>
        <dbReference type="ARBA" id="ARBA00023172"/>
    </source>
</evidence>
<dbReference type="Gene3D" id="1.10.443.10">
    <property type="entry name" value="Intergrase catalytic core"/>
    <property type="match status" value="1"/>
</dbReference>
<dbReference type="GO" id="GO:0015074">
    <property type="term" value="P:DNA integration"/>
    <property type="evidence" value="ECO:0007669"/>
    <property type="project" value="UniProtKB-KW"/>
</dbReference>
<evidence type="ECO:0000256" key="3">
    <source>
        <dbReference type="ARBA" id="ARBA00023125"/>
    </source>
</evidence>
<dbReference type="OrthoDB" id="9795573at2"/>
<protein>
    <submittedName>
        <fullName evidence="8">Phage integrase</fullName>
    </submittedName>
</protein>
<dbReference type="Pfam" id="PF02899">
    <property type="entry name" value="Phage_int_SAM_1"/>
    <property type="match status" value="1"/>
</dbReference>
<dbReference type="PATRIC" id="fig|80852.17.peg.3371"/>
<dbReference type="Proteomes" id="UP000032427">
    <property type="component" value="Chromosome 2"/>
</dbReference>
<name>A0A090IA25_9GAMM</name>
<dbReference type="HOGENOM" id="CLU_027562_9_6_6"/>
<dbReference type="GeneID" id="28542849"/>
<dbReference type="STRING" id="80852.AWOD_II_0597"/>
<evidence type="ECO:0000256" key="5">
    <source>
        <dbReference type="PROSITE-ProRule" id="PRU01248"/>
    </source>
</evidence>
<accession>A0A090IA25</accession>
<evidence type="ECO:0000256" key="1">
    <source>
        <dbReference type="ARBA" id="ARBA00008857"/>
    </source>
</evidence>
<dbReference type="SUPFAM" id="SSF56349">
    <property type="entry name" value="DNA breaking-rejoining enzymes"/>
    <property type="match status" value="1"/>
</dbReference>
<keyword evidence="3 5" id="KW-0238">DNA-binding</keyword>
<evidence type="ECO:0000313" key="8">
    <source>
        <dbReference type="EMBL" id="CED57237.1"/>
    </source>
</evidence>
<evidence type="ECO:0000313" key="9">
    <source>
        <dbReference type="Proteomes" id="UP000032427"/>
    </source>
</evidence>
<feature type="domain" description="Tyr recombinase" evidence="6">
    <location>
        <begin position="130"/>
        <end position="313"/>
    </location>
</feature>
<keyword evidence="4" id="KW-0233">DNA recombination</keyword>
<dbReference type="AlphaFoldDB" id="A0A090IA25"/>
<dbReference type="InterPro" id="IPR011010">
    <property type="entry name" value="DNA_brk_join_enz"/>
</dbReference>
<comment type="similarity">
    <text evidence="1">Belongs to the 'phage' integrase family.</text>
</comment>
<reference evidence="9" key="1">
    <citation type="submission" date="2014-09" db="EMBL/GenBank/DDBJ databases">
        <authorList>
            <person name="Hjerde E."/>
        </authorList>
    </citation>
    <scope>NUCLEOTIDE SEQUENCE [LARGE SCALE GENOMIC DNA]</scope>
    <source>
        <strain evidence="9">06/09/139</strain>
    </source>
</reference>
<dbReference type="InterPro" id="IPR044068">
    <property type="entry name" value="CB"/>
</dbReference>
<dbReference type="InterPro" id="IPR013762">
    <property type="entry name" value="Integrase-like_cat_sf"/>
</dbReference>
<dbReference type="GO" id="GO:0003677">
    <property type="term" value="F:DNA binding"/>
    <property type="evidence" value="ECO:0007669"/>
    <property type="project" value="UniProtKB-UniRule"/>
</dbReference>
<dbReference type="InterPro" id="IPR010998">
    <property type="entry name" value="Integrase_recombinase_N"/>
</dbReference>
<gene>
    <name evidence="8" type="ORF">AWOD_II_0597</name>
</gene>